<keyword evidence="4" id="KW-1185">Reference proteome</keyword>
<proteinExistence type="predicted"/>
<dbReference type="EMBL" id="KB705575">
    <property type="protein sequence ID" value="EMR71802.1"/>
    <property type="molecule type" value="Genomic_DNA"/>
</dbReference>
<evidence type="ECO:0000313" key="3">
    <source>
        <dbReference type="EMBL" id="EMR71802.1"/>
    </source>
</evidence>
<keyword evidence="2" id="KW-0472">Membrane</keyword>
<feature type="region of interest" description="Disordered" evidence="1">
    <location>
        <begin position="1"/>
        <end position="24"/>
    </location>
</feature>
<evidence type="ECO:0000313" key="4">
    <source>
        <dbReference type="Proteomes" id="UP000012174"/>
    </source>
</evidence>
<dbReference type="HOGENOM" id="CLU_440774_0_0_1"/>
<dbReference type="OrthoDB" id="4732989at2759"/>
<name>M7T5A5_EUTLA</name>
<keyword evidence="2" id="KW-1133">Transmembrane helix</keyword>
<feature type="compositionally biased region" description="Low complexity" evidence="1">
    <location>
        <begin position="268"/>
        <end position="285"/>
    </location>
</feature>
<gene>
    <name evidence="3" type="ORF">UCREL1_1153</name>
</gene>
<feature type="region of interest" description="Disordered" evidence="1">
    <location>
        <begin position="266"/>
        <end position="285"/>
    </location>
</feature>
<evidence type="ECO:0000256" key="2">
    <source>
        <dbReference type="SAM" id="Phobius"/>
    </source>
</evidence>
<accession>M7T5A5</accession>
<protein>
    <recommendedName>
        <fullName evidence="5">Transmembrane protein</fullName>
    </recommendedName>
</protein>
<evidence type="ECO:0000256" key="1">
    <source>
        <dbReference type="SAM" id="MobiDB-lite"/>
    </source>
</evidence>
<dbReference type="Proteomes" id="UP000012174">
    <property type="component" value="Unassembled WGS sequence"/>
</dbReference>
<dbReference type="KEGG" id="ela:UCREL1_1153"/>
<keyword evidence="2" id="KW-0812">Transmembrane</keyword>
<feature type="transmembrane region" description="Helical" evidence="2">
    <location>
        <begin position="42"/>
        <end position="63"/>
    </location>
</feature>
<sequence>MCGACAPGSTPTVAVKDPKAPPPRSAYYDSHMRHERSLPTRLLVGAWKLTVVVVVVVAPISYFSILVSRAVKGLGHQEHDGSHTQEYQRQLAQRQVGVPLGLNLTRPVEPFWQAYRELLLFDGAVVTTTTTTGQHEGEESSKNEDEWFADVNADTILIAEMWSKVEKPALTEIEDDDHHHRKVEDRDYDRAFHGNKVLSSAAYQRIEGEIHARTAVLRNALVEFGRFSDERARMVPEFLRKGTMWQRGDGKTVGGTGLSEQDLKQLGPLLNPSNNNTNNTTTTTKLTPNININTNINNRTILLLEDVATYDNETAAAVARTAEGLMKELVRQHAVLLERFELHDGPSALTQLCRVTLPGARMAESRFIKKLLRASEHSEAAARWKEEKRGLAIGALRDRICELDAMRADMRKAVTWLEDRFQTQSLFSEGEEGQKYLEMTKVRDGVSGKRRSVPELLLWVQSAVELLGAWSTVLMDVEEGVLIALRKREIAVEKKKTKEFVVRQSDDDDDDVNVDGSGTTTDAFNYDRSWHTWKQRNCGSTSCYDETTLLTRLRYFVAGKKPLAGDAWDERDHLSGWDVKIWKGIYEKACCEHGTLAKTLKYGEKTPEFPVEAAVAHNEL</sequence>
<organism evidence="3 4">
    <name type="scientific">Eutypa lata (strain UCR-EL1)</name>
    <name type="common">Grapevine dieback disease fungus</name>
    <name type="synonym">Eutypa armeniacae</name>
    <dbReference type="NCBI Taxonomy" id="1287681"/>
    <lineage>
        <taxon>Eukaryota</taxon>
        <taxon>Fungi</taxon>
        <taxon>Dikarya</taxon>
        <taxon>Ascomycota</taxon>
        <taxon>Pezizomycotina</taxon>
        <taxon>Sordariomycetes</taxon>
        <taxon>Xylariomycetidae</taxon>
        <taxon>Xylariales</taxon>
        <taxon>Diatrypaceae</taxon>
        <taxon>Eutypa</taxon>
    </lineage>
</organism>
<reference evidence="4" key="1">
    <citation type="journal article" date="2013" name="Genome Announc.">
        <title>Draft genome sequence of the grapevine dieback fungus Eutypa lata UCR-EL1.</title>
        <authorList>
            <person name="Blanco-Ulate B."/>
            <person name="Rolshausen P.E."/>
            <person name="Cantu D."/>
        </authorList>
    </citation>
    <scope>NUCLEOTIDE SEQUENCE [LARGE SCALE GENOMIC DNA]</scope>
    <source>
        <strain evidence="4">UCR-EL1</strain>
    </source>
</reference>
<dbReference type="AlphaFoldDB" id="M7T5A5"/>
<evidence type="ECO:0008006" key="5">
    <source>
        <dbReference type="Google" id="ProtNLM"/>
    </source>
</evidence>